<keyword evidence="2 9" id="KW-0812">Transmembrane</keyword>
<dbReference type="AlphaFoldDB" id="A0AAV5EG82"/>
<proteinExistence type="predicted"/>
<feature type="domain" description="RING-type" evidence="10">
    <location>
        <begin position="82"/>
        <end position="124"/>
    </location>
</feature>
<dbReference type="InterPro" id="IPR001841">
    <property type="entry name" value="Znf_RING"/>
</dbReference>
<comment type="subcellular location">
    <subcellularLocation>
        <location evidence="1">Membrane</location>
    </subcellularLocation>
</comment>
<dbReference type="EMBL" id="BQKI01000075">
    <property type="protein sequence ID" value="GJN22149.1"/>
    <property type="molecule type" value="Genomic_DNA"/>
</dbReference>
<dbReference type="Proteomes" id="UP001054889">
    <property type="component" value="Unassembled WGS sequence"/>
</dbReference>
<dbReference type="SMART" id="SM00184">
    <property type="entry name" value="RING"/>
    <property type="match status" value="1"/>
</dbReference>
<gene>
    <name evidence="11" type="primary">gb09690</name>
    <name evidence="11" type="ORF">PR202_gb09690</name>
</gene>
<keyword evidence="7 9" id="KW-0472">Membrane</keyword>
<comment type="caution">
    <text evidence="11">The sequence shown here is derived from an EMBL/GenBank/DDBJ whole genome shotgun (WGS) entry which is preliminary data.</text>
</comment>
<keyword evidence="12" id="KW-1185">Reference proteome</keyword>
<keyword evidence="6 9" id="KW-1133">Transmembrane helix</keyword>
<evidence type="ECO:0000256" key="2">
    <source>
        <dbReference type="ARBA" id="ARBA00022692"/>
    </source>
</evidence>
<dbReference type="InterPro" id="IPR013083">
    <property type="entry name" value="Znf_RING/FYVE/PHD"/>
</dbReference>
<evidence type="ECO:0000256" key="1">
    <source>
        <dbReference type="ARBA" id="ARBA00004370"/>
    </source>
</evidence>
<evidence type="ECO:0000259" key="10">
    <source>
        <dbReference type="PROSITE" id="PS50089"/>
    </source>
</evidence>
<evidence type="ECO:0000256" key="3">
    <source>
        <dbReference type="ARBA" id="ARBA00022723"/>
    </source>
</evidence>
<keyword evidence="5" id="KW-0862">Zinc</keyword>
<reference evidence="11" key="1">
    <citation type="journal article" date="2018" name="DNA Res.">
        <title>Multiple hybrid de novo genome assembly of finger millet, an orphan allotetraploid crop.</title>
        <authorList>
            <person name="Hatakeyama M."/>
            <person name="Aluri S."/>
            <person name="Balachadran M.T."/>
            <person name="Sivarajan S.R."/>
            <person name="Patrignani A."/>
            <person name="Gruter S."/>
            <person name="Poveda L."/>
            <person name="Shimizu-Inatsugi R."/>
            <person name="Baeten J."/>
            <person name="Francoijs K.J."/>
            <person name="Nataraja K.N."/>
            <person name="Reddy Y.A.N."/>
            <person name="Phadnis S."/>
            <person name="Ravikumar R.L."/>
            <person name="Schlapbach R."/>
            <person name="Sreeman S.M."/>
            <person name="Shimizu K.K."/>
        </authorList>
    </citation>
    <scope>NUCLEOTIDE SEQUENCE</scope>
</reference>
<protein>
    <recommendedName>
        <fullName evidence="10">RING-type domain-containing protein</fullName>
    </recommendedName>
</protein>
<evidence type="ECO:0000256" key="4">
    <source>
        <dbReference type="ARBA" id="ARBA00022771"/>
    </source>
</evidence>
<dbReference type="GO" id="GO:0016020">
    <property type="term" value="C:membrane"/>
    <property type="evidence" value="ECO:0007669"/>
    <property type="project" value="UniProtKB-SubCell"/>
</dbReference>
<keyword evidence="4 8" id="KW-0863">Zinc-finger</keyword>
<evidence type="ECO:0000313" key="11">
    <source>
        <dbReference type="EMBL" id="GJN22149.1"/>
    </source>
</evidence>
<accession>A0AAV5EG82</accession>
<dbReference type="Pfam" id="PF13639">
    <property type="entry name" value="zf-RING_2"/>
    <property type="match status" value="1"/>
</dbReference>
<dbReference type="SUPFAM" id="SSF57850">
    <property type="entry name" value="RING/U-box"/>
    <property type="match status" value="1"/>
</dbReference>
<sequence length="144" mass="15026">MARGAHSIFFVVTGVALVFVVHVAVVIWALKWALRSRARRVGEQTDQEGGGCGGGGAGGLSAEEVGELPSHELKEGAAAGDCAVCLDAFRVGDQCRVLPGCDHGFHAECVDSWLRKSRRCPICRAVVVAGAVAEAAAVEIVTER</sequence>
<evidence type="ECO:0000256" key="5">
    <source>
        <dbReference type="ARBA" id="ARBA00022833"/>
    </source>
</evidence>
<dbReference type="GO" id="GO:0008270">
    <property type="term" value="F:zinc ion binding"/>
    <property type="evidence" value="ECO:0007669"/>
    <property type="project" value="UniProtKB-KW"/>
</dbReference>
<reference evidence="11" key="2">
    <citation type="submission" date="2021-12" db="EMBL/GenBank/DDBJ databases">
        <title>Resequencing data analysis of finger millet.</title>
        <authorList>
            <person name="Hatakeyama M."/>
            <person name="Aluri S."/>
            <person name="Balachadran M.T."/>
            <person name="Sivarajan S.R."/>
            <person name="Poveda L."/>
            <person name="Shimizu-Inatsugi R."/>
            <person name="Schlapbach R."/>
            <person name="Sreeman S.M."/>
            <person name="Shimizu K.K."/>
        </authorList>
    </citation>
    <scope>NUCLEOTIDE SEQUENCE</scope>
</reference>
<dbReference type="PROSITE" id="PS50089">
    <property type="entry name" value="ZF_RING_2"/>
    <property type="match status" value="1"/>
</dbReference>
<evidence type="ECO:0000256" key="7">
    <source>
        <dbReference type="ARBA" id="ARBA00023136"/>
    </source>
</evidence>
<evidence type="ECO:0000256" key="8">
    <source>
        <dbReference type="PROSITE-ProRule" id="PRU00175"/>
    </source>
</evidence>
<dbReference type="Gene3D" id="3.30.40.10">
    <property type="entry name" value="Zinc/RING finger domain, C3HC4 (zinc finger)"/>
    <property type="match status" value="1"/>
</dbReference>
<feature type="transmembrane region" description="Helical" evidence="9">
    <location>
        <begin position="6"/>
        <end position="30"/>
    </location>
</feature>
<evidence type="ECO:0000256" key="6">
    <source>
        <dbReference type="ARBA" id="ARBA00022989"/>
    </source>
</evidence>
<evidence type="ECO:0000256" key="9">
    <source>
        <dbReference type="SAM" id="Phobius"/>
    </source>
</evidence>
<dbReference type="PANTHER" id="PTHR46539">
    <property type="entry name" value="E3 UBIQUITIN-PROTEIN LIGASE ATL42"/>
    <property type="match status" value="1"/>
</dbReference>
<organism evidence="11 12">
    <name type="scientific">Eleusine coracana subsp. coracana</name>
    <dbReference type="NCBI Taxonomy" id="191504"/>
    <lineage>
        <taxon>Eukaryota</taxon>
        <taxon>Viridiplantae</taxon>
        <taxon>Streptophyta</taxon>
        <taxon>Embryophyta</taxon>
        <taxon>Tracheophyta</taxon>
        <taxon>Spermatophyta</taxon>
        <taxon>Magnoliopsida</taxon>
        <taxon>Liliopsida</taxon>
        <taxon>Poales</taxon>
        <taxon>Poaceae</taxon>
        <taxon>PACMAD clade</taxon>
        <taxon>Chloridoideae</taxon>
        <taxon>Cynodonteae</taxon>
        <taxon>Eleusininae</taxon>
        <taxon>Eleusine</taxon>
    </lineage>
</organism>
<keyword evidence="3" id="KW-0479">Metal-binding</keyword>
<name>A0AAV5EG82_ELECO</name>
<dbReference type="PANTHER" id="PTHR46539:SF25">
    <property type="entry name" value="(WILD MALAYSIAN BANANA) HYPOTHETICAL PROTEIN"/>
    <property type="match status" value="1"/>
</dbReference>
<evidence type="ECO:0000313" key="12">
    <source>
        <dbReference type="Proteomes" id="UP001054889"/>
    </source>
</evidence>